<dbReference type="GO" id="GO:0030122">
    <property type="term" value="C:AP-2 adaptor complex"/>
    <property type="evidence" value="ECO:0007669"/>
    <property type="project" value="InterPro"/>
</dbReference>
<evidence type="ECO:0000256" key="12">
    <source>
        <dbReference type="ARBA" id="ARBA00030104"/>
    </source>
</evidence>
<keyword evidence="8" id="KW-0653">Protein transport</keyword>
<evidence type="ECO:0000256" key="14">
    <source>
        <dbReference type="ARBA" id="ARBA00034519"/>
    </source>
</evidence>
<evidence type="ECO:0000256" key="15">
    <source>
        <dbReference type="SAM" id="MobiDB-lite"/>
    </source>
</evidence>
<feature type="region of interest" description="Disordered" evidence="15">
    <location>
        <begin position="157"/>
        <end position="194"/>
    </location>
</feature>
<dbReference type="GO" id="GO:0072583">
    <property type="term" value="P:clathrin-dependent endocytosis"/>
    <property type="evidence" value="ECO:0007669"/>
    <property type="project" value="InterPro"/>
</dbReference>
<dbReference type="GO" id="GO:0015031">
    <property type="term" value="P:protein transport"/>
    <property type="evidence" value="ECO:0007669"/>
    <property type="project" value="UniProtKB-KW"/>
</dbReference>
<evidence type="ECO:0000313" key="18">
    <source>
        <dbReference type="Proteomes" id="UP000243015"/>
    </source>
</evidence>
<evidence type="ECO:0000256" key="2">
    <source>
        <dbReference type="ARBA" id="ARBA00004277"/>
    </source>
</evidence>
<keyword evidence="10" id="KW-0168">Coated pit</keyword>
<evidence type="ECO:0000259" key="16">
    <source>
        <dbReference type="Pfam" id="PF01217"/>
    </source>
</evidence>
<gene>
    <name evidence="17" type="ORF">A7C99_1373</name>
</gene>
<evidence type="ECO:0000256" key="13">
    <source>
        <dbReference type="ARBA" id="ARBA00032648"/>
    </source>
</evidence>
<comment type="subunit">
    <text evidence="14">Adaptor protein complex 2 (AP-2) is a heterotetramer composed of two large adaptins (alpha-type subunit apl3 and beta-type subunit apl1), a medium chain (mu-type subunit apm4) and a small adaptin (sigma-type subunit aps2).</text>
</comment>
<organism evidence="17 18">
    <name type="scientific">Trichophyton rubrum</name>
    <name type="common">Athlete's foot fungus</name>
    <name type="synonym">Epidermophyton rubrum</name>
    <dbReference type="NCBI Taxonomy" id="5551"/>
    <lineage>
        <taxon>Eukaryota</taxon>
        <taxon>Fungi</taxon>
        <taxon>Dikarya</taxon>
        <taxon>Ascomycota</taxon>
        <taxon>Pezizomycotina</taxon>
        <taxon>Eurotiomycetes</taxon>
        <taxon>Eurotiomycetidae</taxon>
        <taxon>Onygenales</taxon>
        <taxon>Arthrodermataceae</taxon>
        <taxon>Trichophyton</taxon>
    </lineage>
</organism>
<dbReference type="Gene3D" id="3.30.450.60">
    <property type="match status" value="1"/>
</dbReference>
<protein>
    <recommendedName>
        <fullName evidence="4">AP-2 complex subunit sigma</fullName>
    </recommendedName>
    <alternativeName>
        <fullName evidence="12">Adaptin small chain</fullName>
    </alternativeName>
    <alternativeName>
        <fullName evidence="13">Sigma2-adaptin</fullName>
    </alternativeName>
</protein>
<dbReference type="InterPro" id="IPR011012">
    <property type="entry name" value="Longin-like_dom_sf"/>
</dbReference>
<dbReference type="VEuPathDB" id="FungiDB:TERG_07460"/>
<reference evidence="17 18" key="1">
    <citation type="submission" date="2016-05" db="EMBL/GenBank/DDBJ databases">
        <title>Genome sequencing of Trichophyton rubrum CMCC(F)T1i isolated from hair.</title>
        <authorList>
            <person name="Zhan P."/>
            <person name="Tao Y."/>
            <person name="Liu W."/>
        </authorList>
    </citation>
    <scope>NUCLEOTIDE SEQUENCE [LARGE SCALE GENOMIC DNA]</scope>
    <source>
        <strain evidence="18">CMCC(F)T1i</strain>
    </source>
</reference>
<evidence type="ECO:0000256" key="10">
    <source>
        <dbReference type="ARBA" id="ARBA00023176"/>
    </source>
</evidence>
<comment type="subcellular location">
    <subcellularLocation>
        <location evidence="1">Cell membrane</location>
    </subcellularLocation>
    <subcellularLocation>
        <location evidence="2">Membrane</location>
        <location evidence="2">Coated pit</location>
        <topology evidence="2">Peripheral membrane protein</topology>
        <orientation evidence="2">Cytoplasmic side</orientation>
    </subcellularLocation>
</comment>
<dbReference type="InterPro" id="IPR016635">
    <property type="entry name" value="AP_complex_ssu"/>
</dbReference>
<proteinExistence type="inferred from homology"/>
<evidence type="ECO:0000256" key="1">
    <source>
        <dbReference type="ARBA" id="ARBA00004236"/>
    </source>
</evidence>
<dbReference type="EMBL" id="LHPM01000010">
    <property type="protein sequence ID" value="OAL67509.1"/>
    <property type="molecule type" value="Genomic_DNA"/>
</dbReference>
<feature type="domain" description="AP complex mu/sigma subunit" evidence="16">
    <location>
        <begin position="194"/>
        <end position="311"/>
    </location>
</feature>
<keyword evidence="6" id="KW-1003">Cell membrane</keyword>
<feature type="compositionally biased region" description="Acidic residues" evidence="15">
    <location>
        <begin position="166"/>
        <end position="175"/>
    </location>
</feature>
<dbReference type="InterPro" id="IPR027156">
    <property type="entry name" value="APS2"/>
</dbReference>
<dbReference type="VEuPathDB" id="FungiDB:TERG_07461"/>
<dbReference type="InterPro" id="IPR022775">
    <property type="entry name" value="AP_mu_sigma_su"/>
</dbReference>
<evidence type="ECO:0000256" key="9">
    <source>
        <dbReference type="ARBA" id="ARBA00023136"/>
    </source>
</evidence>
<dbReference type="AlphaFoldDB" id="A0A178F593"/>
<dbReference type="GO" id="GO:0035615">
    <property type="term" value="F:clathrin adaptor activity"/>
    <property type="evidence" value="ECO:0007669"/>
    <property type="project" value="InterPro"/>
</dbReference>
<keyword evidence="9" id="KW-0472">Membrane</keyword>
<evidence type="ECO:0000256" key="6">
    <source>
        <dbReference type="ARBA" id="ARBA00022475"/>
    </source>
</evidence>
<dbReference type="Pfam" id="PF01217">
    <property type="entry name" value="Clat_adaptor_s"/>
    <property type="match status" value="1"/>
</dbReference>
<comment type="function">
    <text evidence="11">Component of the adaptor complexes which link clathrin to receptors in coated vesicles. Clathrin-associated protein complexes are believed to interact with the cytoplasmic tails of membrane proteins, leading to their selection and concentration.</text>
</comment>
<sequence length="312" mass="35211">MVVYIVYGFRWSRVGTLTAPGIRPHIVINDLLDAASDYIQEPRTAKEVIQSFGRIDANIPSHLPNLALIEQYDPEDTRTSALSQPYAFVCSKVVPIGDGSEPQFNSFLSLDLEDFISKGPGLSAAELATFANLREALAPGEKIRWWIVYNGNPERFSSDKTGSDSDTTEGDDEPEEAGHRSGPPGQNSPRKVDDEKVRLKGEVHRLVAPRDQKYQSNFVEFKRSTKIVYRRYAGLFFCVCVDANDNELAYLEAIHFFVEVLDQFFGNVCELDLVFNFYKVYAILDEVFLAGEIQETSKQVVLTRLEHLDKLE</sequence>
<evidence type="ECO:0000256" key="8">
    <source>
        <dbReference type="ARBA" id="ARBA00022927"/>
    </source>
</evidence>
<dbReference type="PANTHER" id="PTHR11753">
    <property type="entry name" value="ADAPTOR COMPLEXES SMALL SUBUNIT FAMILY"/>
    <property type="match status" value="1"/>
</dbReference>
<accession>A0A178F593</accession>
<evidence type="ECO:0000256" key="5">
    <source>
        <dbReference type="ARBA" id="ARBA00022448"/>
    </source>
</evidence>
<dbReference type="CDD" id="cd14833">
    <property type="entry name" value="AP2_sigma"/>
    <property type="match status" value="1"/>
</dbReference>
<name>A0A178F593_TRIRU</name>
<evidence type="ECO:0000256" key="11">
    <source>
        <dbReference type="ARBA" id="ARBA00025487"/>
    </source>
</evidence>
<evidence type="ECO:0000256" key="7">
    <source>
        <dbReference type="ARBA" id="ARBA00022583"/>
    </source>
</evidence>
<dbReference type="SUPFAM" id="SSF64356">
    <property type="entry name" value="SNARE-like"/>
    <property type="match status" value="1"/>
</dbReference>
<evidence type="ECO:0000256" key="4">
    <source>
        <dbReference type="ARBA" id="ARBA00013914"/>
    </source>
</evidence>
<evidence type="ECO:0000256" key="3">
    <source>
        <dbReference type="ARBA" id="ARBA00006972"/>
    </source>
</evidence>
<evidence type="ECO:0000313" key="17">
    <source>
        <dbReference type="EMBL" id="OAL67509.1"/>
    </source>
</evidence>
<keyword evidence="7" id="KW-0254">Endocytosis</keyword>
<keyword evidence="5" id="KW-0813">Transport</keyword>
<comment type="caution">
    <text evidence="17">The sequence shown here is derived from an EMBL/GenBank/DDBJ whole genome shotgun (WGS) entry which is preliminary data.</text>
</comment>
<comment type="similarity">
    <text evidence="3">Belongs to the adaptor complexes small subunit family.</text>
</comment>
<dbReference type="Proteomes" id="UP000243015">
    <property type="component" value="Unassembled WGS sequence"/>
</dbReference>